<keyword evidence="5 7" id="KW-1133">Transmembrane helix</keyword>
<evidence type="ECO:0000313" key="10">
    <source>
        <dbReference type="Proteomes" id="UP000176445"/>
    </source>
</evidence>
<dbReference type="PANTHER" id="PTHR23513:SF11">
    <property type="entry name" value="STAPHYLOFERRIN A TRANSPORTER"/>
    <property type="match status" value="1"/>
</dbReference>
<dbReference type="GO" id="GO:0022857">
    <property type="term" value="F:transmembrane transporter activity"/>
    <property type="evidence" value="ECO:0007669"/>
    <property type="project" value="InterPro"/>
</dbReference>
<dbReference type="SUPFAM" id="SSF103473">
    <property type="entry name" value="MFS general substrate transporter"/>
    <property type="match status" value="1"/>
</dbReference>
<dbReference type="GO" id="GO:0005886">
    <property type="term" value="C:plasma membrane"/>
    <property type="evidence" value="ECO:0007669"/>
    <property type="project" value="UniProtKB-SubCell"/>
</dbReference>
<dbReference type="PANTHER" id="PTHR23513">
    <property type="entry name" value="INTEGRAL MEMBRANE EFFLUX PROTEIN-RELATED"/>
    <property type="match status" value="1"/>
</dbReference>
<evidence type="ECO:0000259" key="8">
    <source>
        <dbReference type="PROSITE" id="PS50850"/>
    </source>
</evidence>
<evidence type="ECO:0000256" key="6">
    <source>
        <dbReference type="ARBA" id="ARBA00023136"/>
    </source>
</evidence>
<evidence type="ECO:0000313" key="9">
    <source>
        <dbReference type="EMBL" id="OGG50491.1"/>
    </source>
</evidence>
<dbReference type="EMBL" id="MFKW01000051">
    <property type="protein sequence ID" value="OGG50491.1"/>
    <property type="molecule type" value="Genomic_DNA"/>
</dbReference>
<feature type="transmembrane region" description="Helical" evidence="7">
    <location>
        <begin position="235"/>
        <end position="257"/>
    </location>
</feature>
<dbReference type="AlphaFoldDB" id="A0A1F6CNA6"/>
<dbReference type="PROSITE" id="PS50850">
    <property type="entry name" value="MFS"/>
    <property type="match status" value="1"/>
</dbReference>
<feature type="transmembrane region" description="Helical" evidence="7">
    <location>
        <begin position="383"/>
        <end position="402"/>
    </location>
</feature>
<comment type="subcellular location">
    <subcellularLocation>
        <location evidence="1">Cell membrane</location>
        <topology evidence="1">Multi-pass membrane protein</topology>
    </subcellularLocation>
</comment>
<dbReference type="Proteomes" id="UP000176445">
    <property type="component" value="Unassembled WGS sequence"/>
</dbReference>
<evidence type="ECO:0000256" key="4">
    <source>
        <dbReference type="ARBA" id="ARBA00022692"/>
    </source>
</evidence>
<evidence type="ECO:0000256" key="3">
    <source>
        <dbReference type="ARBA" id="ARBA00022475"/>
    </source>
</evidence>
<accession>A0A1F6CNA6</accession>
<evidence type="ECO:0000256" key="2">
    <source>
        <dbReference type="ARBA" id="ARBA00022448"/>
    </source>
</evidence>
<dbReference type="InterPro" id="IPR010290">
    <property type="entry name" value="TM_effector"/>
</dbReference>
<keyword evidence="4 7" id="KW-0812">Transmembrane</keyword>
<organism evidence="9 10">
    <name type="scientific">Candidatus Kaiserbacteria bacterium RIFCSPHIGHO2_01_FULL_54_36b</name>
    <dbReference type="NCBI Taxonomy" id="1798483"/>
    <lineage>
        <taxon>Bacteria</taxon>
        <taxon>Candidatus Kaiseribacteriota</taxon>
    </lineage>
</organism>
<feature type="domain" description="Major facilitator superfamily (MFS) profile" evidence="8">
    <location>
        <begin position="178"/>
        <end position="432"/>
    </location>
</feature>
<dbReference type="InterPro" id="IPR036259">
    <property type="entry name" value="MFS_trans_sf"/>
</dbReference>
<name>A0A1F6CNA6_9BACT</name>
<evidence type="ECO:0000256" key="7">
    <source>
        <dbReference type="SAM" id="Phobius"/>
    </source>
</evidence>
<keyword evidence="2" id="KW-0813">Transport</keyword>
<feature type="transmembrane region" description="Helical" evidence="7">
    <location>
        <begin position="295"/>
        <end position="314"/>
    </location>
</feature>
<protein>
    <recommendedName>
        <fullName evidence="8">Major facilitator superfamily (MFS) profile domain-containing protein</fullName>
    </recommendedName>
</protein>
<feature type="transmembrane region" description="Helical" evidence="7">
    <location>
        <begin position="58"/>
        <end position="78"/>
    </location>
</feature>
<reference evidence="9 10" key="1">
    <citation type="journal article" date="2016" name="Nat. Commun.">
        <title>Thousands of microbial genomes shed light on interconnected biogeochemical processes in an aquifer system.</title>
        <authorList>
            <person name="Anantharaman K."/>
            <person name="Brown C.T."/>
            <person name="Hug L.A."/>
            <person name="Sharon I."/>
            <person name="Castelle C.J."/>
            <person name="Probst A.J."/>
            <person name="Thomas B.C."/>
            <person name="Singh A."/>
            <person name="Wilkins M.J."/>
            <person name="Karaoz U."/>
            <person name="Brodie E.L."/>
            <person name="Williams K.H."/>
            <person name="Hubbard S.S."/>
            <person name="Banfield J.F."/>
        </authorList>
    </citation>
    <scope>NUCLEOTIDE SEQUENCE [LARGE SCALE GENOMIC DNA]</scope>
</reference>
<dbReference type="Gene3D" id="1.20.1250.20">
    <property type="entry name" value="MFS general substrate transporter like domains"/>
    <property type="match status" value="1"/>
</dbReference>
<gene>
    <name evidence="9" type="ORF">A2704_02250</name>
</gene>
<dbReference type="InterPro" id="IPR020846">
    <property type="entry name" value="MFS_dom"/>
</dbReference>
<sequence>MRDSISMELIKAFGAKTFSSLKVRNYRLYFIGQGVSQVGDWMQIVALGWLVLELTGSGIALGTVLALRFTPIFLGGPFGGILVERFEKRRILIATQASFGLLALILALLVFTGAAEMWMVYLLAFLVGVVDLFDKPTRQTFVHEMVGPDNLRNAVSLNSSLNNLARALGPLFAGALIATIGLAFCFLLKAFSVVVILVMLRMIRQGELHREKREKAPTDLLAGVRYAASVPRIKIILIAMALIGTLSYEFQVSLPLFAREAFLGGAADYAALLSAMGAGSVAGGLFAASRQKLAVGEFVLSLLLFGVAICLTAIMPTLGLAVAGMVFVGFFSVNLTSVGNTMIQLESAPHMRGHVMSLWMMAIFGSTLIGAPIIGFVGQYLGARWSLAVGGLAALVAAAYAASRMLRGPAVPVPAQVEIRAEEIEAVESEKI</sequence>
<feature type="transmembrane region" description="Helical" evidence="7">
    <location>
        <begin position="171"/>
        <end position="200"/>
    </location>
</feature>
<evidence type="ECO:0000256" key="1">
    <source>
        <dbReference type="ARBA" id="ARBA00004651"/>
    </source>
</evidence>
<feature type="transmembrane region" description="Helical" evidence="7">
    <location>
        <begin position="320"/>
        <end position="343"/>
    </location>
</feature>
<keyword evidence="3" id="KW-1003">Cell membrane</keyword>
<feature type="transmembrane region" description="Helical" evidence="7">
    <location>
        <begin position="99"/>
        <end position="127"/>
    </location>
</feature>
<dbReference type="CDD" id="cd06173">
    <property type="entry name" value="MFS_MefA_like"/>
    <property type="match status" value="1"/>
</dbReference>
<feature type="transmembrane region" description="Helical" evidence="7">
    <location>
        <begin position="28"/>
        <end position="52"/>
    </location>
</feature>
<comment type="caution">
    <text evidence="9">The sequence shown here is derived from an EMBL/GenBank/DDBJ whole genome shotgun (WGS) entry which is preliminary data.</text>
</comment>
<feature type="transmembrane region" description="Helical" evidence="7">
    <location>
        <begin position="355"/>
        <end position="377"/>
    </location>
</feature>
<dbReference type="Pfam" id="PF05977">
    <property type="entry name" value="MFS_3"/>
    <property type="match status" value="1"/>
</dbReference>
<keyword evidence="6 7" id="KW-0472">Membrane</keyword>
<proteinExistence type="predicted"/>
<evidence type="ECO:0000256" key="5">
    <source>
        <dbReference type="ARBA" id="ARBA00022989"/>
    </source>
</evidence>
<feature type="transmembrane region" description="Helical" evidence="7">
    <location>
        <begin position="269"/>
        <end position="288"/>
    </location>
</feature>